<evidence type="ECO:0000313" key="7">
    <source>
        <dbReference type="EMBL" id="PIT49611.1"/>
    </source>
</evidence>
<dbReference type="Gene3D" id="1.10.1740.10">
    <property type="match status" value="1"/>
</dbReference>
<dbReference type="SUPFAM" id="SSF88946">
    <property type="entry name" value="Sigma2 domain of RNA polymerase sigma factors"/>
    <property type="match status" value="1"/>
</dbReference>
<dbReference type="GO" id="GO:0016987">
    <property type="term" value="F:sigma factor activity"/>
    <property type="evidence" value="ECO:0007669"/>
    <property type="project" value="UniProtKB-KW"/>
</dbReference>
<keyword evidence="4" id="KW-0804">Transcription</keyword>
<dbReference type="EMBL" id="MEIQ01000046">
    <property type="protein sequence ID" value="PIT49611.1"/>
    <property type="molecule type" value="Genomic_DNA"/>
</dbReference>
<evidence type="ECO:0000256" key="3">
    <source>
        <dbReference type="ARBA" id="ARBA00023082"/>
    </source>
</evidence>
<dbReference type="PANTHER" id="PTHR43133:SF51">
    <property type="entry name" value="RNA POLYMERASE SIGMA FACTOR"/>
    <property type="match status" value="1"/>
</dbReference>
<dbReference type="GO" id="GO:0006352">
    <property type="term" value="P:DNA-templated transcription initiation"/>
    <property type="evidence" value="ECO:0007669"/>
    <property type="project" value="InterPro"/>
</dbReference>
<dbReference type="InterPro" id="IPR039425">
    <property type="entry name" value="RNA_pol_sigma-70-like"/>
</dbReference>
<dbReference type="SUPFAM" id="SSF88659">
    <property type="entry name" value="Sigma3 and sigma4 domains of RNA polymerase sigma factors"/>
    <property type="match status" value="1"/>
</dbReference>
<dbReference type="Pfam" id="PF08281">
    <property type="entry name" value="Sigma70_r4_2"/>
    <property type="match status" value="1"/>
</dbReference>
<sequence length="177" mass="20603">MKQNSEKLILAACSGNKQALEQLLIVSQKDIRRFARKTCTTSEDIEDVVQIALWQIHRKIGTLKTIKAYTSWLFRIIERECYRLFRSRLSKNTETESNLENITTHDSDLNLRIDLINAIMTLPPIYRQILIIRDIEEYTAPEAAKKLGITIEAVKSRLHRARSMIKEKLTSQIFLDE</sequence>
<comment type="caution">
    <text evidence="7">The sequence shown here is derived from an EMBL/GenBank/DDBJ whole genome shotgun (WGS) entry which is preliminary data.</text>
</comment>
<evidence type="ECO:0000259" key="5">
    <source>
        <dbReference type="Pfam" id="PF04542"/>
    </source>
</evidence>
<gene>
    <name evidence="7" type="ORF">BHC48_08080</name>
</gene>
<dbReference type="InterPro" id="IPR013324">
    <property type="entry name" value="RNA_pol_sigma_r3/r4-like"/>
</dbReference>
<reference evidence="7 8" key="1">
    <citation type="journal article" date="2017" name="MBio">
        <title>Type VI secretion-mediated competition in the bee gut microbiome.</title>
        <authorList>
            <person name="Steele M.I."/>
            <person name="Kwong W.K."/>
            <person name="Powell J.E."/>
            <person name="Whiteley M."/>
            <person name="Moran N.A."/>
        </authorList>
    </citation>
    <scope>NUCLEOTIDE SEQUENCE [LARGE SCALE GENOMIC DNA]</scope>
    <source>
        <strain evidence="7 8">Occ4-2</strain>
    </source>
</reference>
<dbReference type="Proteomes" id="UP000231484">
    <property type="component" value="Unassembled WGS sequence"/>
</dbReference>
<keyword evidence="3" id="KW-0731">Sigma factor</keyword>
<evidence type="ECO:0000313" key="8">
    <source>
        <dbReference type="Proteomes" id="UP000231484"/>
    </source>
</evidence>
<comment type="similarity">
    <text evidence="1">Belongs to the sigma-70 factor family. ECF subfamily.</text>
</comment>
<dbReference type="InterPro" id="IPR007627">
    <property type="entry name" value="RNA_pol_sigma70_r2"/>
</dbReference>
<organism evidence="7 8">
    <name type="scientific">Snodgrassella alvi</name>
    <dbReference type="NCBI Taxonomy" id="1196083"/>
    <lineage>
        <taxon>Bacteria</taxon>
        <taxon>Pseudomonadati</taxon>
        <taxon>Pseudomonadota</taxon>
        <taxon>Betaproteobacteria</taxon>
        <taxon>Neisseriales</taxon>
        <taxon>Neisseriaceae</taxon>
        <taxon>Snodgrassella</taxon>
    </lineage>
</organism>
<dbReference type="GO" id="GO:0003677">
    <property type="term" value="F:DNA binding"/>
    <property type="evidence" value="ECO:0007669"/>
    <property type="project" value="InterPro"/>
</dbReference>
<dbReference type="Pfam" id="PF04542">
    <property type="entry name" value="Sigma70_r2"/>
    <property type="match status" value="1"/>
</dbReference>
<dbReference type="Gene3D" id="1.10.10.10">
    <property type="entry name" value="Winged helix-like DNA-binding domain superfamily/Winged helix DNA-binding domain"/>
    <property type="match status" value="1"/>
</dbReference>
<evidence type="ECO:0000256" key="1">
    <source>
        <dbReference type="ARBA" id="ARBA00010641"/>
    </source>
</evidence>
<dbReference type="InterPro" id="IPR013249">
    <property type="entry name" value="RNA_pol_sigma70_r4_t2"/>
</dbReference>
<dbReference type="AlphaFoldDB" id="A0A2N9XMQ6"/>
<dbReference type="NCBIfam" id="TIGR02937">
    <property type="entry name" value="sigma70-ECF"/>
    <property type="match status" value="1"/>
</dbReference>
<dbReference type="InterPro" id="IPR036388">
    <property type="entry name" value="WH-like_DNA-bd_sf"/>
</dbReference>
<keyword evidence="2" id="KW-0805">Transcription regulation</keyword>
<evidence type="ECO:0000256" key="4">
    <source>
        <dbReference type="ARBA" id="ARBA00023163"/>
    </source>
</evidence>
<dbReference type="InterPro" id="IPR014284">
    <property type="entry name" value="RNA_pol_sigma-70_dom"/>
</dbReference>
<name>A0A2N9XMQ6_9NEIS</name>
<feature type="domain" description="RNA polymerase sigma factor 70 region 4 type 2" evidence="6">
    <location>
        <begin position="114"/>
        <end position="163"/>
    </location>
</feature>
<evidence type="ECO:0000256" key="2">
    <source>
        <dbReference type="ARBA" id="ARBA00023015"/>
    </source>
</evidence>
<evidence type="ECO:0000259" key="6">
    <source>
        <dbReference type="Pfam" id="PF08281"/>
    </source>
</evidence>
<proteinExistence type="inferred from homology"/>
<protein>
    <submittedName>
        <fullName evidence="7">RNA polymerase subunit sigma-70</fullName>
    </submittedName>
</protein>
<accession>A0A2N9XMQ6</accession>
<dbReference type="CDD" id="cd06171">
    <property type="entry name" value="Sigma70_r4"/>
    <property type="match status" value="1"/>
</dbReference>
<dbReference type="InterPro" id="IPR013325">
    <property type="entry name" value="RNA_pol_sigma_r2"/>
</dbReference>
<dbReference type="PANTHER" id="PTHR43133">
    <property type="entry name" value="RNA POLYMERASE ECF-TYPE SIGMA FACTO"/>
    <property type="match status" value="1"/>
</dbReference>
<feature type="domain" description="RNA polymerase sigma-70 region 2" evidence="5">
    <location>
        <begin position="28"/>
        <end position="88"/>
    </location>
</feature>